<dbReference type="InterPro" id="IPR050534">
    <property type="entry name" value="Coronavir_polyprotein_1ab"/>
</dbReference>
<feature type="domain" description="DNA2/NAM7 helicase-like C-terminal" evidence="5">
    <location>
        <begin position="248"/>
        <end position="457"/>
    </location>
</feature>
<dbReference type="GO" id="GO:0005524">
    <property type="term" value="F:ATP binding"/>
    <property type="evidence" value="ECO:0007669"/>
    <property type="project" value="UniProtKB-KW"/>
</dbReference>
<evidence type="ECO:0000259" key="5">
    <source>
        <dbReference type="Pfam" id="PF13087"/>
    </source>
</evidence>
<keyword evidence="3" id="KW-0347">Helicase</keyword>
<dbReference type="Proteomes" id="UP000237631">
    <property type="component" value="Unassembled WGS sequence"/>
</dbReference>
<keyword evidence="7" id="KW-1185">Reference proteome</keyword>
<name>A0A2S6CF72_9PEZI</name>
<keyword evidence="2" id="KW-0378">Hydrolase</keyword>
<dbReference type="SUPFAM" id="SSF52540">
    <property type="entry name" value="P-loop containing nucleoside triphosphate hydrolases"/>
    <property type="match status" value="1"/>
</dbReference>
<dbReference type="STRING" id="357750.A0A2S6CF72"/>
<sequence length="746" mass="84311">MPDKRVPAAESAASKVFATPEILGAILGHLDPVEFTQVQLAHPYCLDVAKNFPHLRRQFFLQQEPGAIDGGFQLNPIFEMVFRIFGWSMGPTELVRRYPEEAILRYRPSRLHLCQDWKDEFRFSIRQSYEHVQKAGNTNKEPYWKEEGDQLRSFRSAHDQLASPPEETTESEDDYEKYLEELRTQIPRCTSPRALLMDESSQMTEARAAHSVVLAAQNILDRVLIIGDPNQLPSAIFSLRNIFSEYGKKSLMERLINAGLRPIALAEQYRMHPSISSILNSTIYDGKLRDRSTVRGREHAIKFQNFMAQLATRSKTPFNTATSSIMISPERRADFHFGSQMMQGSTSRYNVQTAVIVLRTIFWLLEKGKFEQEDIIVTTFYKNQKRLLEAILAPLYPRVRVWTGDGSQGKEGRIHVIDCTILGGAVGENIGFLGTDPRRFSLALSGAQDAGIVICSRDFCNGKHVSTPWPAFTEEHAKANAIIGDEMWAGTLLPENLNSILESVLPDFSRRAGKPKVKTTLAAGALMPIKGTEAPLERCHTNVEAFASSIGERLRVCLKESLLYPLCPNCMHTPVPSQLISRDTPFGEAGTSILAGNMFKNLVEKLRQRHEAHGLGDQADPIPTWEKLGAEFVPQHNHINEDGQVKNARKHTIITDAALRYIKTRTAQQCAQSVLRLRLKVFYLLGEGVLQLHEVDMTIFMLPIEPISKVGAIFNECRYRNPPMHSEGPFFQIRKTQGRERRHVHV</sequence>
<dbReference type="Gene3D" id="3.40.50.300">
    <property type="entry name" value="P-loop containing nucleotide triphosphate hydrolases"/>
    <property type="match status" value="2"/>
</dbReference>
<organism evidence="6 7">
    <name type="scientific">Cercospora berteroae</name>
    <dbReference type="NCBI Taxonomy" id="357750"/>
    <lineage>
        <taxon>Eukaryota</taxon>
        <taxon>Fungi</taxon>
        <taxon>Dikarya</taxon>
        <taxon>Ascomycota</taxon>
        <taxon>Pezizomycotina</taxon>
        <taxon>Dothideomycetes</taxon>
        <taxon>Dothideomycetidae</taxon>
        <taxon>Mycosphaerellales</taxon>
        <taxon>Mycosphaerellaceae</taxon>
        <taxon>Cercospora</taxon>
    </lineage>
</organism>
<proteinExistence type="predicted"/>
<dbReference type="InterPro" id="IPR041679">
    <property type="entry name" value="DNA2/NAM7-like_C"/>
</dbReference>
<dbReference type="AlphaFoldDB" id="A0A2S6CF72"/>
<evidence type="ECO:0000313" key="7">
    <source>
        <dbReference type="Proteomes" id="UP000237631"/>
    </source>
</evidence>
<gene>
    <name evidence="6" type="ORF">CBER1_04497</name>
</gene>
<evidence type="ECO:0000313" key="6">
    <source>
        <dbReference type="EMBL" id="PPJ58351.1"/>
    </source>
</evidence>
<dbReference type="OrthoDB" id="3944522at2759"/>
<protein>
    <recommendedName>
        <fullName evidence="5">DNA2/NAM7 helicase-like C-terminal domain-containing protein</fullName>
    </recommendedName>
</protein>
<keyword evidence="1" id="KW-0547">Nucleotide-binding</keyword>
<evidence type="ECO:0000256" key="4">
    <source>
        <dbReference type="ARBA" id="ARBA00022840"/>
    </source>
</evidence>
<evidence type="ECO:0000256" key="1">
    <source>
        <dbReference type="ARBA" id="ARBA00022741"/>
    </source>
</evidence>
<evidence type="ECO:0000256" key="3">
    <source>
        <dbReference type="ARBA" id="ARBA00022806"/>
    </source>
</evidence>
<dbReference type="GO" id="GO:0016787">
    <property type="term" value="F:hydrolase activity"/>
    <property type="evidence" value="ECO:0007669"/>
    <property type="project" value="UniProtKB-KW"/>
</dbReference>
<comment type="caution">
    <text evidence="6">The sequence shown here is derived from an EMBL/GenBank/DDBJ whole genome shotgun (WGS) entry which is preliminary data.</text>
</comment>
<keyword evidence="4" id="KW-0067">ATP-binding</keyword>
<accession>A0A2S6CF72</accession>
<dbReference type="PANTHER" id="PTHR43788:SF8">
    <property type="entry name" value="DNA-BINDING PROTEIN SMUBP-2"/>
    <property type="match status" value="1"/>
</dbReference>
<dbReference type="PANTHER" id="PTHR43788">
    <property type="entry name" value="DNA2/NAM7 HELICASE FAMILY MEMBER"/>
    <property type="match status" value="1"/>
</dbReference>
<dbReference type="Pfam" id="PF13087">
    <property type="entry name" value="AAA_12"/>
    <property type="match status" value="1"/>
</dbReference>
<evidence type="ECO:0000256" key="2">
    <source>
        <dbReference type="ARBA" id="ARBA00022801"/>
    </source>
</evidence>
<dbReference type="InterPro" id="IPR027417">
    <property type="entry name" value="P-loop_NTPase"/>
</dbReference>
<dbReference type="InterPro" id="IPR047187">
    <property type="entry name" value="SF1_C_Upf1"/>
</dbReference>
<reference evidence="7" key="1">
    <citation type="journal article" date="2017" name="bioRxiv">
        <title>Conservation of a gene cluster reveals novel cercosporin biosynthetic mechanisms and extends production to the genus Colletotrichum.</title>
        <authorList>
            <person name="de Jonge R."/>
            <person name="Ebert M.K."/>
            <person name="Huitt-Roehl C.R."/>
            <person name="Pal P."/>
            <person name="Suttle J.C."/>
            <person name="Spanner R.E."/>
            <person name="Neubauer J.D."/>
            <person name="Jurick W.M.II."/>
            <person name="Stott K.A."/>
            <person name="Secor G.A."/>
            <person name="Thomma B.P.H.J."/>
            <person name="Van de Peer Y."/>
            <person name="Townsend C.A."/>
            <person name="Bolton M.D."/>
        </authorList>
    </citation>
    <scope>NUCLEOTIDE SEQUENCE [LARGE SCALE GENOMIC DNA]</scope>
    <source>
        <strain evidence="7">CBS538.71</strain>
    </source>
</reference>
<dbReference type="GO" id="GO:0043139">
    <property type="term" value="F:5'-3' DNA helicase activity"/>
    <property type="evidence" value="ECO:0007669"/>
    <property type="project" value="TreeGrafter"/>
</dbReference>
<dbReference type="EMBL" id="PNEN01000465">
    <property type="protein sequence ID" value="PPJ58351.1"/>
    <property type="molecule type" value="Genomic_DNA"/>
</dbReference>
<dbReference type="CDD" id="cd18808">
    <property type="entry name" value="SF1_C_Upf1"/>
    <property type="match status" value="1"/>
</dbReference>